<reference evidence="2" key="1">
    <citation type="journal article" date="2016" name="Nat. Biotechnol.">
        <title>Sequencing wild and cultivated cassava and related species reveals extensive interspecific hybridization and genetic diversity.</title>
        <authorList>
            <person name="Bredeson J.V."/>
            <person name="Lyons J.B."/>
            <person name="Prochnik S.E."/>
            <person name="Wu G.A."/>
            <person name="Ha C.M."/>
            <person name="Edsinger-Gonzales E."/>
            <person name="Grimwood J."/>
            <person name="Schmutz J."/>
            <person name="Rabbi I.Y."/>
            <person name="Egesi C."/>
            <person name="Nauluvula P."/>
            <person name="Lebot V."/>
            <person name="Ndunguru J."/>
            <person name="Mkamilo G."/>
            <person name="Bart R.S."/>
            <person name="Setter T.L."/>
            <person name="Gleadow R.M."/>
            <person name="Kulakow P."/>
            <person name="Ferguson M.E."/>
            <person name="Rounsley S."/>
            <person name="Rokhsar D.S."/>
        </authorList>
    </citation>
    <scope>NUCLEOTIDE SEQUENCE [LARGE SCALE GENOMIC DNA]</scope>
    <source>
        <strain evidence="2">cv. AM560-2</strain>
    </source>
</reference>
<name>A0ACB7GHC6_MANES</name>
<keyword evidence="2" id="KW-1185">Reference proteome</keyword>
<gene>
    <name evidence="1" type="ORF">MANES_14G162975v8</name>
</gene>
<comment type="caution">
    <text evidence="1">The sequence shown here is derived from an EMBL/GenBank/DDBJ whole genome shotgun (WGS) entry which is preliminary data.</text>
</comment>
<dbReference type="Proteomes" id="UP000091857">
    <property type="component" value="Chromosome 14"/>
</dbReference>
<evidence type="ECO:0000313" key="1">
    <source>
        <dbReference type="EMBL" id="KAG8639642.1"/>
    </source>
</evidence>
<dbReference type="EMBL" id="CM004400">
    <property type="protein sequence ID" value="KAG8639642.1"/>
    <property type="molecule type" value="Genomic_DNA"/>
</dbReference>
<accession>A0ACB7GHC6</accession>
<evidence type="ECO:0000313" key="2">
    <source>
        <dbReference type="Proteomes" id="UP000091857"/>
    </source>
</evidence>
<organism evidence="1 2">
    <name type="scientific">Manihot esculenta</name>
    <name type="common">Cassava</name>
    <name type="synonym">Jatropha manihot</name>
    <dbReference type="NCBI Taxonomy" id="3983"/>
    <lineage>
        <taxon>Eukaryota</taxon>
        <taxon>Viridiplantae</taxon>
        <taxon>Streptophyta</taxon>
        <taxon>Embryophyta</taxon>
        <taxon>Tracheophyta</taxon>
        <taxon>Spermatophyta</taxon>
        <taxon>Magnoliopsida</taxon>
        <taxon>eudicotyledons</taxon>
        <taxon>Gunneridae</taxon>
        <taxon>Pentapetalae</taxon>
        <taxon>rosids</taxon>
        <taxon>fabids</taxon>
        <taxon>Malpighiales</taxon>
        <taxon>Euphorbiaceae</taxon>
        <taxon>Crotonoideae</taxon>
        <taxon>Manihoteae</taxon>
        <taxon>Manihot</taxon>
    </lineage>
</organism>
<protein>
    <submittedName>
        <fullName evidence="1">Uncharacterized protein</fullName>
    </submittedName>
</protein>
<proteinExistence type="predicted"/>
<sequence length="68" mass="7665">MHERLSSGRTQVRPPKCLTFVSGEGLSAAEGAAERARVSSLERGFGRRRCRRKCPVQPFHGCFLCMLW</sequence>